<evidence type="ECO:0000256" key="2">
    <source>
        <dbReference type="ARBA" id="ARBA00005892"/>
    </source>
</evidence>
<comment type="similarity">
    <text evidence="2">Belongs to the NUP186/NUP192/NUP205 family.</text>
</comment>
<gene>
    <name evidence="6" type="ORF">OCBIM_22010148mg</name>
</gene>
<feature type="non-terminal residue" evidence="6">
    <location>
        <position position="1"/>
    </location>
</feature>
<protein>
    <recommendedName>
        <fullName evidence="7">Nuclear pore complex protein Nup205</fullName>
    </recommendedName>
</protein>
<dbReference type="InterPro" id="IPR021827">
    <property type="entry name" value="Nup186/Nup192/Nup205"/>
</dbReference>
<dbReference type="GO" id="GO:0006999">
    <property type="term" value="P:nuclear pore organization"/>
    <property type="evidence" value="ECO:0007669"/>
    <property type="project" value="TreeGrafter"/>
</dbReference>
<dbReference type="STRING" id="37653.A0A0L8FS54"/>
<feature type="transmembrane region" description="Helical" evidence="5">
    <location>
        <begin position="1032"/>
        <end position="1052"/>
    </location>
</feature>
<keyword evidence="5" id="KW-0812">Transmembrane</keyword>
<accession>A0A0L8FS54</accession>
<dbReference type="OrthoDB" id="2019644at2759"/>
<dbReference type="GO" id="GO:0017056">
    <property type="term" value="F:structural constituent of nuclear pore"/>
    <property type="evidence" value="ECO:0007669"/>
    <property type="project" value="TreeGrafter"/>
</dbReference>
<evidence type="ECO:0000256" key="5">
    <source>
        <dbReference type="SAM" id="Phobius"/>
    </source>
</evidence>
<dbReference type="GO" id="GO:0044611">
    <property type="term" value="C:nuclear pore inner ring"/>
    <property type="evidence" value="ECO:0007669"/>
    <property type="project" value="TreeGrafter"/>
</dbReference>
<keyword evidence="4" id="KW-0539">Nucleus</keyword>
<comment type="subcellular location">
    <subcellularLocation>
        <location evidence="1">Nucleus</location>
    </subcellularLocation>
</comment>
<evidence type="ECO:0000256" key="3">
    <source>
        <dbReference type="ARBA" id="ARBA00022448"/>
    </source>
</evidence>
<evidence type="ECO:0000256" key="4">
    <source>
        <dbReference type="ARBA" id="ARBA00023242"/>
    </source>
</evidence>
<evidence type="ECO:0000256" key="1">
    <source>
        <dbReference type="ARBA" id="ARBA00004123"/>
    </source>
</evidence>
<name>A0A0L8FS54_OCTBM</name>
<keyword evidence="5" id="KW-1133">Transmembrane helix</keyword>
<organism evidence="6">
    <name type="scientific">Octopus bimaculoides</name>
    <name type="common">California two-spotted octopus</name>
    <dbReference type="NCBI Taxonomy" id="37653"/>
    <lineage>
        <taxon>Eukaryota</taxon>
        <taxon>Metazoa</taxon>
        <taxon>Spiralia</taxon>
        <taxon>Lophotrochozoa</taxon>
        <taxon>Mollusca</taxon>
        <taxon>Cephalopoda</taxon>
        <taxon>Coleoidea</taxon>
        <taxon>Octopodiformes</taxon>
        <taxon>Octopoda</taxon>
        <taxon>Incirrata</taxon>
        <taxon>Octopodidae</taxon>
        <taxon>Octopus</taxon>
    </lineage>
</organism>
<dbReference type="Pfam" id="PF11894">
    <property type="entry name" value="Nup192"/>
    <property type="match status" value="1"/>
</dbReference>
<proteinExistence type="inferred from homology"/>
<sequence length="1191" mass="135912">EKNSVQRELVKKATKEGLPVYSEQRTQILSQDVIDESLLLSDLHNINEFAAVEFILSGQNQQPNYPGLSRGLVAVLLYYDGRRALCSSLRVLLQAREGRMWTMGNDQEITDLVMKYTDNLIENGLVNKILDLIQKMDLDSEIEKLERDRALGPPKHRKQVIELFKEIRLCLAECLFYLAAQQPLQEHDTLQLIAFLKEHCQWSPDGSLDSVSLFLLIALLYCFDNSILEIEDNEEMIHNFPILSDDQYIRSIHQVLVSDELWTHPEVRAVIRFAWAMSLRQLYISQHSCAPGVNEYCEEDETIVMAAIKEKVFLFLRTQVVASPSFFQEEFFVSRIHGLLTDFIVHMPLKVTELRNIDDETARIILVHIQKGLDPPSNLSRDFEELLKLLAYLYGDDRLGLEYALEYWYPAESIQTESHFGPGTLRHRPTQRQVALHKFVRLAGDLLPSSLYVPYIKMLTGLANSPQCAWHCYNLLKMNSMNSGGSTQMVSWDHIFLSLNQYYVSLRREVPCQTFGSYHAHGGITPQEQEALIVVLQLTQQIANQNKESRIAIYENQQWMAVTVLFGLASCSIPVGLKAEVLLTLTALAKSPEIAGTIWQGLESSQIVSTISNSSQHHQLGGIQTELEEVESRNEEYVLTRAFLNLISTLIDHSIPAGLGAGHRSPGFQPYLDFIIDGVFLKCFSRAYKNPTEKWDVAIRVVEILYKILCEHKIQPEHFIGESQIGQGENMAMLNRLPGHVLLILMLNDSGLLQMILKILNDSLVQFATYVDFPGRASLEKACLYCLRMIEITLEKEDAFLAAIRESGSSIVVVCLDRLMRGVNPATGKPDHFVNIAKFVIYNNQLYEHALSAIKILFLVCRSVSVQSDLVAMFTENEIIQRELLQGFVECMENEEEEVAPTEGQRFLNMLEIRNTMRKHLMQLLINSLDYPAPNVALFLLGFELRKPVEKTNLQDPGVLGCPRTCLHSLITILNRGVGSRTGPRCLTFTPQLAELAYHLLYVLCANKETSPPTMRYLRTVHDFFYRQLKHLPFIGESSIIFIVYYLLLMYITMPRRKVSNLSTMSRSAKRMFLSTEREAAAEREAYQEMNRLCTTKARASQSDEQRDAWLTRNRISTAERRAVATAQRNNFYEATLNYDPAVHYADDTRVYIGSMCIHCKARTWLWETPALCCSVERCGNSLQFPNLQSH</sequence>
<dbReference type="PANTHER" id="PTHR31344:SF0">
    <property type="entry name" value="NUCLEAR PORE COMPLEX PROTEIN NUP205"/>
    <property type="match status" value="1"/>
</dbReference>
<keyword evidence="5" id="KW-0472">Membrane</keyword>
<reference evidence="6" key="1">
    <citation type="submission" date="2015-07" db="EMBL/GenBank/DDBJ databases">
        <title>MeaNS - Measles Nucleotide Surveillance Program.</title>
        <authorList>
            <person name="Tran T."/>
            <person name="Druce J."/>
        </authorList>
    </citation>
    <scope>NUCLEOTIDE SEQUENCE</scope>
    <source>
        <strain evidence="6">UCB-OBI-ISO-001</strain>
        <tissue evidence="6">Gonad</tissue>
    </source>
</reference>
<dbReference type="EMBL" id="KQ427278">
    <property type="protein sequence ID" value="KOF67240.1"/>
    <property type="molecule type" value="Genomic_DNA"/>
</dbReference>
<evidence type="ECO:0008006" key="7">
    <source>
        <dbReference type="Google" id="ProtNLM"/>
    </source>
</evidence>
<evidence type="ECO:0000313" key="6">
    <source>
        <dbReference type="EMBL" id="KOF67240.1"/>
    </source>
</evidence>
<dbReference type="PANTHER" id="PTHR31344">
    <property type="entry name" value="NUCLEAR PORE COMPLEX PROTEIN NUP205"/>
    <property type="match status" value="1"/>
</dbReference>
<keyword evidence="3" id="KW-0813">Transport</keyword>
<dbReference type="AlphaFoldDB" id="A0A0L8FS54"/>